<protein>
    <submittedName>
        <fullName evidence="2">Uncharacterized protein</fullName>
    </submittedName>
</protein>
<dbReference type="KEGG" id="hmd:CTT34_08990"/>
<dbReference type="AlphaFoldDB" id="A0A857GMN7"/>
<feature type="chain" id="PRO_5033011847" evidence="1">
    <location>
        <begin position="28"/>
        <end position="105"/>
    </location>
</feature>
<keyword evidence="1" id="KW-0732">Signal</keyword>
<evidence type="ECO:0000313" key="3">
    <source>
        <dbReference type="Proteomes" id="UP000463949"/>
    </source>
</evidence>
<feature type="signal peptide" evidence="1">
    <location>
        <begin position="1"/>
        <end position="27"/>
    </location>
</feature>
<sequence>MRTFEFSQKIVIATALLALLASPMAFAKTSIEINQDRSIGTDAFEKAQSSAVSEPPSFSTEELTYDKGDRQLDSHFLQTEHQSSVKHDNAIAIDLTHEVGDGLHW</sequence>
<proteinExistence type="predicted"/>
<name>A0A857GMN7_9GAMM</name>
<evidence type="ECO:0000313" key="2">
    <source>
        <dbReference type="EMBL" id="QHD49814.1"/>
    </source>
</evidence>
<evidence type="ECO:0000256" key="1">
    <source>
        <dbReference type="SAM" id="SignalP"/>
    </source>
</evidence>
<reference evidence="2 3" key="1">
    <citation type="submission" date="2017-10" db="EMBL/GenBank/DDBJ databases">
        <title>Coral associated bacteria.</title>
        <authorList>
            <person name="Wang X."/>
        </authorList>
    </citation>
    <scope>NUCLEOTIDE SEQUENCE [LARGE SCALE GENOMIC DNA]</scope>
    <source>
        <strain evidence="2 3">SCSIO 43005</strain>
    </source>
</reference>
<dbReference type="Proteomes" id="UP000463949">
    <property type="component" value="Chromosome"/>
</dbReference>
<accession>A0A857GMN7</accession>
<dbReference type="EMBL" id="CP024621">
    <property type="protein sequence ID" value="QHD49814.1"/>
    <property type="molecule type" value="Genomic_DNA"/>
</dbReference>
<gene>
    <name evidence="2" type="ORF">CTT34_08990</name>
</gene>
<organism evidence="2 3">
    <name type="scientific">Vreelandella aquamarina</name>
    <dbReference type="NCBI Taxonomy" id="77097"/>
    <lineage>
        <taxon>Bacteria</taxon>
        <taxon>Pseudomonadati</taxon>
        <taxon>Pseudomonadota</taxon>
        <taxon>Gammaproteobacteria</taxon>
        <taxon>Oceanospirillales</taxon>
        <taxon>Halomonadaceae</taxon>
        <taxon>Vreelandella</taxon>
    </lineage>
</organism>
<dbReference type="RefSeq" id="WP_159342123.1">
    <property type="nucleotide sequence ID" value="NZ_CP024621.1"/>
</dbReference>
<dbReference type="OrthoDB" id="6166475at2"/>